<evidence type="ECO:0000256" key="1">
    <source>
        <dbReference type="SAM" id="Phobius"/>
    </source>
</evidence>
<gene>
    <name evidence="2" type="ORF">NJ959_01195</name>
</gene>
<keyword evidence="3" id="KW-1185">Reference proteome</keyword>
<protein>
    <submittedName>
        <fullName evidence="2">Uncharacterized protein</fullName>
    </submittedName>
</protein>
<reference evidence="2" key="1">
    <citation type="submission" date="2022-06" db="EMBL/GenBank/DDBJ databases">
        <title>New cyanobacteria of genus Symplocastrum in benthos of Lake Baikal.</title>
        <authorList>
            <person name="Sorokovikova E."/>
            <person name="Tikhonova I."/>
            <person name="Krasnopeev A."/>
            <person name="Evseev P."/>
            <person name="Gladkikh A."/>
            <person name="Belykh O."/>
        </authorList>
    </citation>
    <scope>NUCLEOTIDE SEQUENCE</scope>
    <source>
        <strain evidence="2">BBK-W-15</strain>
    </source>
</reference>
<evidence type="ECO:0000313" key="2">
    <source>
        <dbReference type="EMBL" id="MCP2727090.1"/>
    </source>
</evidence>
<dbReference type="RefSeq" id="WP_254009908.1">
    <property type="nucleotide sequence ID" value="NZ_JAMZMM010000006.1"/>
</dbReference>
<comment type="caution">
    <text evidence="2">The sequence shown here is derived from an EMBL/GenBank/DDBJ whole genome shotgun (WGS) entry which is preliminary data.</text>
</comment>
<sequence length="76" mass="8677">MSEEKPKYSDFEDGIDYRVIKSYGRATRTPIRKSLIYALAFVIVIFLITRCDGGQVSDLETKVTNLETKVTNLETK</sequence>
<name>A0AAE3GM21_9CYAN</name>
<feature type="transmembrane region" description="Helical" evidence="1">
    <location>
        <begin position="34"/>
        <end position="50"/>
    </location>
</feature>
<dbReference type="Proteomes" id="UP001204953">
    <property type="component" value="Unassembled WGS sequence"/>
</dbReference>
<evidence type="ECO:0000313" key="3">
    <source>
        <dbReference type="Proteomes" id="UP001204953"/>
    </source>
</evidence>
<feature type="non-terminal residue" evidence="2">
    <location>
        <position position="76"/>
    </location>
</feature>
<keyword evidence="1" id="KW-1133">Transmembrane helix</keyword>
<proteinExistence type="predicted"/>
<keyword evidence="1" id="KW-0472">Membrane</keyword>
<dbReference type="Gene3D" id="1.20.5.490">
    <property type="entry name" value="Single helix bin"/>
    <property type="match status" value="1"/>
</dbReference>
<dbReference type="AlphaFoldDB" id="A0AAE3GM21"/>
<dbReference type="EMBL" id="JAMZMM010000006">
    <property type="protein sequence ID" value="MCP2727090.1"/>
    <property type="molecule type" value="Genomic_DNA"/>
</dbReference>
<keyword evidence="1" id="KW-0812">Transmembrane</keyword>
<accession>A0AAE3GM21</accession>
<organism evidence="2 3">
    <name type="scientific">Limnofasciculus baicalensis BBK-W-15</name>
    <dbReference type="NCBI Taxonomy" id="2699891"/>
    <lineage>
        <taxon>Bacteria</taxon>
        <taxon>Bacillati</taxon>
        <taxon>Cyanobacteriota</taxon>
        <taxon>Cyanophyceae</taxon>
        <taxon>Coleofasciculales</taxon>
        <taxon>Coleofasciculaceae</taxon>
        <taxon>Limnofasciculus</taxon>
        <taxon>Limnofasciculus baicalensis</taxon>
    </lineage>
</organism>